<dbReference type="AlphaFoldDB" id="A0AAW1KJ91"/>
<comment type="caution">
    <text evidence="11">The sequence shown here is derived from an EMBL/GenBank/DDBJ whole genome shotgun (WGS) entry which is preliminary data.</text>
</comment>
<dbReference type="InterPro" id="IPR004117">
    <property type="entry name" value="7tm6_olfct_rcpt"/>
</dbReference>
<feature type="transmembrane region" description="Helical" evidence="10">
    <location>
        <begin position="49"/>
        <end position="74"/>
    </location>
</feature>
<dbReference type="GO" id="GO:0005886">
    <property type="term" value="C:plasma membrane"/>
    <property type="evidence" value="ECO:0007669"/>
    <property type="project" value="UniProtKB-SubCell"/>
</dbReference>
<dbReference type="GO" id="GO:0004984">
    <property type="term" value="F:olfactory receptor activity"/>
    <property type="evidence" value="ECO:0007669"/>
    <property type="project" value="InterPro"/>
</dbReference>
<evidence type="ECO:0000256" key="7">
    <source>
        <dbReference type="ARBA" id="ARBA00023136"/>
    </source>
</evidence>
<dbReference type="PANTHER" id="PTHR21137">
    <property type="entry name" value="ODORANT RECEPTOR"/>
    <property type="match status" value="1"/>
</dbReference>
<keyword evidence="4 10" id="KW-0812">Transmembrane</keyword>
<name>A0AAW1KJ91_POPJA</name>
<keyword evidence="2" id="KW-1003">Cell membrane</keyword>
<evidence type="ECO:0000256" key="4">
    <source>
        <dbReference type="ARBA" id="ARBA00022692"/>
    </source>
</evidence>
<evidence type="ECO:0000256" key="3">
    <source>
        <dbReference type="ARBA" id="ARBA00022606"/>
    </source>
</evidence>
<evidence type="ECO:0000256" key="9">
    <source>
        <dbReference type="ARBA" id="ARBA00023224"/>
    </source>
</evidence>
<protein>
    <submittedName>
        <fullName evidence="11">7tm Odorant receptor</fullName>
    </submittedName>
</protein>
<keyword evidence="8 11" id="KW-0675">Receptor</keyword>
<dbReference type="GO" id="GO:0005549">
    <property type="term" value="F:odorant binding"/>
    <property type="evidence" value="ECO:0007669"/>
    <property type="project" value="InterPro"/>
</dbReference>
<keyword evidence="12" id="KW-1185">Reference proteome</keyword>
<keyword evidence="7 10" id="KW-0472">Membrane</keyword>
<keyword evidence="9" id="KW-0807">Transducer</keyword>
<evidence type="ECO:0000256" key="2">
    <source>
        <dbReference type="ARBA" id="ARBA00022475"/>
    </source>
</evidence>
<feature type="transmembrane region" description="Helical" evidence="10">
    <location>
        <begin position="6"/>
        <end position="28"/>
    </location>
</feature>
<proteinExistence type="predicted"/>
<evidence type="ECO:0000256" key="6">
    <source>
        <dbReference type="ARBA" id="ARBA00022989"/>
    </source>
</evidence>
<organism evidence="11 12">
    <name type="scientific">Popillia japonica</name>
    <name type="common">Japanese beetle</name>
    <dbReference type="NCBI Taxonomy" id="7064"/>
    <lineage>
        <taxon>Eukaryota</taxon>
        <taxon>Metazoa</taxon>
        <taxon>Ecdysozoa</taxon>
        <taxon>Arthropoda</taxon>
        <taxon>Hexapoda</taxon>
        <taxon>Insecta</taxon>
        <taxon>Pterygota</taxon>
        <taxon>Neoptera</taxon>
        <taxon>Endopterygota</taxon>
        <taxon>Coleoptera</taxon>
        <taxon>Polyphaga</taxon>
        <taxon>Scarabaeiformia</taxon>
        <taxon>Scarabaeidae</taxon>
        <taxon>Rutelinae</taxon>
        <taxon>Popillia</taxon>
    </lineage>
</organism>
<feature type="transmembrane region" description="Helical" evidence="10">
    <location>
        <begin position="207"/>
        <end position="225"/>
    </location>
</feature>
<keyword evidence="3" id="KW-0716">Sensory transduction</keyword>
<evidence type="ECO:0000313" key="11">
    <source>
        <dbReference type="EMBL" id="KAK9718502.1"/>
    </source>
</evidence>
<dbReference type="Pfam" id="PF02949">
    <property type="entry name" value="7tm_6"/>
    <property type="match status" value="1"/>
</dbReference>
<gene>
    <name evidence="11" type="ORF">QE152_g23153</name>
</gene>
<keyword evidence="5" id="KW-0552">Olfaction</keyword>
<evidence type="ECO:0000256" key="5">
    <source>
        <dbReference type="ARBA" id="ARBA00022725"/>
    </source>
</evidence>
<comment type="subcellular location">
    <subcellularLocation>
        <location evidence="1">Cell membrane</location>
        <topology evidence="1">Multi-pass membrane protein</topology>
    </subcellularLocation>
</comment>
<evidence type="ECO:0000313" key="12">
    <source>
        <dbReference type="Proteomes" id="UP001458880"/>
    </source>
</evidence>
<sequence length="229" mass="26672">MLYRYFSIAMMAFLAMFSVLPAIVDIGIMMIPASFNIGKYDKPYRIWHMFYTCFIAYNSAAYDTLYMTLIYFGAAQINILEERLKNLYEDTIKISSGFQYSKTQECVSRKILRECIVLHNLINRISATWTSLILPILENTNFVKIIGLCGYSSTIFAQMTAYHWLANEIIFKSEKIIESCYLSSWYKLDVRSQKYLLLLTERAKRPLIITVYKIVFISLASLGVVRKQH</sequence>
<dbReference type="Proteomes" id="UP001458880">
    <property type="component" value="Unassembled WGS sequence"/>
</dbReference>
<keyword evidence="6 10" id="KW-1133">Transmembrane helix</keyword>
<accession>A0AAW1KJ91</accession>
<evidence type="ECO:0000256" key="1">
    <source>
        <dbReference type="ARBA" id="ARBA00004651"/>
    </source>
</evidence>
<dbReference type="PANTHER" id="PTHR21137:SF35">
    <property type="entry name" value="ODORANT RECEPTOR 19A-RELATED"/>
    <property type="match status" value="1"/>
</dbReference>
<evidence type="ECO:0000256" key="10">
    <source>
        <dbReference type="SAM" id="Phobius"/>
    </source>
</evidence>
<dbReference type="EMBL" id="JASPKY010000227">
    <property type="protein sequence ID" value="KAK9718502.1"/>
    <property type="molecule type" value="Genomic_DNA"/>
</dbReference>
<evidence type="ECO:0000256" key="8">
    <source>
        <dbReference type="ARBA" id="ARBA00023170"/>
    </source>
</evidence>
<reference evidence="11 12" key="1">
    <citation type="journal article" date="2024" name="BMC Genomics">
        <title>De novo assembly and annotation of Popillia japonica's genome with initial clues to its potential as an invasive pest.</title>
        <authorList>
            <person name="Cucini C."/>
            <person name="Boschi S."/>
            <person name="Funari R."/>
            <person name="Cardaioli E."/>
            <person name="Iannotti N."/>
            <person name="Marturano G."/>
            <person name="Paoli F."/>
            <person name="Bruttini M."/>
            <person name="Carapelli A."/>
            <person name="Frati F."/>
            <person name="Nardi F."/>
        </authorList>
    </citation>
    <scope>NUCLEOTIDE SEQUENCE [LARGE SCALE GENOMIC DNA]</scope>
    <source>
        <strain evidence="11">DMR45628</strain>
    </source>
</reference>
<dbReference type="GO" id="GO:0007165">
    <property type="term" value="P:signal transduction"/>
    <property type="evidence" value="ECO:0007669"/>
    <property type="project" value="UniProtKB-KW"/>
</dbReference>